<dbReference type="InterPro" id="IPR036259">
    <property type="entry name" value="MFS_trans_sf"/>
</dbReference>
<sequence>MEQNVQKPTKIFGLSRNVVSMGVVSFLNDLSSDMVFPFIPIFLTSVLGATATFVGLVEGVADATASILKIISGRLSDKVRRRKPFVVFGYSLSALAKPILAVAVAPWHVLAVRFLDRVGKGTRDAPRDALLSFSTDKKDVGRAFGFHRTADTLGAAAGPLLAFLLLPLIGNNLRTLFLLSFVASFFAVLILKLTVREVGNHVEQTERPKFEFKYLGLPFVVFLIAATIFSLGRASEAFLLLRAQNVGVALALLPIIYFVYNITLAIFSTPAGMLSDKIGHRNTFMIGMLIFAATYFLFAGVSSVSTVWLLFAMYGLAAAFIEGVGRAIVADLVEEKWRATAYGMYNAFTGFALLPASLVFGFLWDKFGPAVSFQYGAILGVVAFIIFLFLRMKNSHHEGVDTRQESV</sequence>
<evidence type="ECO:0000256" key="5">
    <source>
        <dbReference type="SAM" id="Phobius"/>
    </source>
</evidence>
<reference evidence="7 8" key="1">
    <citation type="submission" date="2020-07" db="EMBL/GenBank/DDBJ databases">
        <title>Huge and variable diversity of episymbiotic CPR bacteria and DPANN archaea in groundwater ecosystems.</title>
        <authorList>
            <person name="He C.Y."/>
            <person name="Keren R."/>
            <person name="Whittaker M."/>
            <person name="Farag I.F."/>
            <person name="Doudna J."/>
            <person name="Cate J.H.D."/>
            <person name="Banfield J.F."/>
        </authorList>
    </citation>
    <scope>NUCLEOTIDE SEQUENCE [LARGE SCALE GENOMIC DNA]</scope>
    <source>
        <strain evidence="7">NC_groundwater_541_Ag_S-0.1um_46_50</strain>
    </source>
</reference>
<feature type="transmembrane region" description="Helical" evidence="5">
    <location>
        <begin position="85"/>
        <end position="107"/>
    </location>
</feature>
<organism evidence="7 8">
    <name type="scientific">Candidatus Sungiibacteriota bacterium</name>
    <dbReference type="NCBI Taxonomy" id="2750080"/>
    <lineage>
        <taxon>Bacteria</taxon>
        <taxon>Candidatus Sungiibacteriota</taxon>
    </lineage>
</organism>
<dbReference type="PRINTS" id="PR01035">
    <property type="entry name" value="TCRTETA"/>
</dbReference>
<dbReference type="Proteomes" id="UP000595618">
    <property type="component" value="Chromosome"/>
</dbReference>
<dbReference type="PROSITE" id="PS50850">
    <property type="entry name" value="MFS"/>
    <property type="match status" value="1"/>
</dbReference>
<evidence type="ECO:0000259" key="6">
    <source>
        <dbReference type="PROSITE" id="PS50850"/>
    </source>
</evidence>
<dbReference type="PANTHER" id="PTHR23518">
    <property type="entry name" value="C-METHYLTRANSFERASE"/>
    <property type="match status" value="1"/>
</dbReference>
<feature type="transmembrane region" description="Helical" evidence="5">
    <location>
        <begin position="246"/>
        <end position="271"/>
    </location>
</feature>
<evidence type="ECO:0000313" key="7">
    <source>
        <dbReference type="EMBL" id="QQG45510.1"/>
    </source>
</evidence>
<dbReference type="GO" id="GO:0022857">
    <property type="term" value="F:transmembrane transporter activity"/>
    <property type="evidence" value="ECO:0007669"/>
    <property type="project" value="InterPro"/>
</dbReference>
<evidence type="ECO:0000256" key="4">
    <source>
        <dbReference type="ARBA" id="ARBA00023136"/>
    </source>
</evidence>
<feature type="transmembrane region" description="Helical" evidence="5">
    <location>
        <begin position="307"/>
        <end position="329"/>
    </location>
</feature>
<feature type="transmembrane region" description="Helical" evidence="5">
    <location>
        <begin position="214"/>
        <end position="234"/>
    </location>
</feature>
<evidence type="ECO:0000313" key="8">
    <source>
        <dbReference type="Proteomes" id="UP000595618"/>
    </source>
</evidence>
<dbReference type="SUPFAM" id="SSF103473">
    <property type="entry name" value="MFS general substrate transporter"/>
    <property type="match status" value="1"/>
</dbReference>
<dbReference type="Pfam" id="PF07690">
    <property type="entry name" value="MFS_1"/>
    <property type="match status" value="1"/>
</dbReference>
<protein>
    <submittedName>
        <fullName evidence="7">MFS transporter</fullName>
    </submittedName>
</protein>
<feature type="transmembrane region" description="Helical" evidence="5">
    <location>
        <begin position="173"/>
        <end position="193"/>
    </location>
</feature>
<dbReference type="InterPro" id="IPR011701">
    <property type="entry name" value="MFS"/>
</dbReference>
<proteinExistence type="predicted"/>
<dbReference type="CDD" id="cd17370">
    <property type="entry name" value="MFS_MJ1317_like"/>
    <property type="match status" value="1"/>
</dbReference>
<feature type="transmembrane region" description="Helical" evidence="5">
    <location>
        <begin position="341"/>
        <end position="364"/>
    </location>
</feature>
<dbReference type="InterPro" id="IPR001958">
    <property type="entry name" value="Tet-R_TetA/multi-R_MdtG-like"/>
</dbReference>
<feature type="transmembrane region" description="Helical" evidence="5">
    <location>
        <begin position="370"/>
        <end position="390"/>
    </location>
</feature>
<evidence type="ECO:0000256" key="1">
    <source>
        <dbReference type="ARBA" id="ARBA00004141"/>
    </source>
</evidence>
<dbReference type="Gene3D" id="1.20.1250.20">
    <property type="entry name" value="MFS general substrate transporter like domains"/>
    <property type="match status" value="2"/>
</dbReference>
<feature type="transmembrane region" description="Helical" evidence="5">
    <location>
        <begin position="38"/>
        <end position="64"/>
    </location>
</feature>
<dbReference type="AlphaFoldDB" id="A0A7T5RKR0"/>
<accession>A0A7T5RKR0</accession>
<keyword evidence="4 5" id="KW-0472">Membrane</keyword>
<evidence type="ECO:0000256" key="2">
    <source>
        <dbReference type="ARBA" id="ARBA00022692"/>
    </source>
</evidence>
<comment type="subcellular location">
    <subcellularLocation>
        <location evidence="1">Membrane</location>
        <topology evidence="1">Multi-pass membrane protein</topology>
    </subcellularLocation>
</comment>
<evidence type="ECO:0000256" key="3">
    <source>
        <dbReference type="ARBA" id="ARBA00022989"/>
    </source>
</evidence>
<keyword evidence="3 5" id="KW-1133">Transmembrane helix</keyword>
<dbReference type="GO" id="GO:0016020">
    <property type="term" value="C:membrane"/>
    <property type="evidence" value="ECO:0007669"/>
    <property type="project" value="UniProtKB-SubCell"/>
</dbReference>
<dbReference type="InterPro" id="IPR020846">
    <property type="entry name" value="MFS_dom"/>
</dbReference>
<dbReference type="EMBL" id="CP066690">
    <property type="protein sequence ID" value="QQG45510.1"/>
    <property type="molecule type" value="Genomic_DNA"/>
</dbReference>
<dbReference type="PANTHER" id="PTHR23518:SF2">
    <property type="entry name" value="MAJOR FACILITATOR SUPERFAMILY TRANSPORTER"/>
    <property type="match status" value="1"/>
</dbReference>
<keyword evidence="2 5" id="KW-0812">Transmembrane</keyword>
<feature type="transmembrane region" description="Helical" evidence="5">
    <location>
        <begin position="283"/>
        <end position="301"/>
    </location>
</feature>
<feature type="domain" description="Major facilitator superfamily (MFS) profile" evidence="6">
    <location>
        <begin position="17"/>
        <end position="395"/>
    </location>
</feature>
<gene>
    <name evidence="7" type="ORF">HYW89_01045</name>
</gene>
<name>A0A7T5RKR0_9BACT</name>